<protein>
    <submittedName>
        <fullName evidence="1">Uncharacterized protein</fullName>
    </submittedName>
</protein>
<keyword evidence="2" id="KW-1185">Reference proteome</keyword>
<gene>
    <name evidence="1" type="ORF">BJ138DRAFT_1120097</name>
</gene>
<evidence type="ECO:0000313" key="1">
    <source>
        <dbReference type="EMBL" id="KAH7903734.1"/>
    </source>
</evidence>
<proteinExistence type="predicted"/>
<comment type="caution">
    <text evidence="1">The sequence shown here is derived from an EMBL/GenBank/DDBJ whole genome shotgun (WGS) entry which is preliminary data.</text>
</comment>
<evidence type="ECO:0000313" key="2">
    <source>
        <dbReference type="Proteomes" id="UP000790377"/>
    </source>
</evidence>
<name>A0ACB7ZSA8_9AGAM</name>
<organism evidence="1 2">
    <name type="scientific">Hygrophoropsis aurantiaca</name>
    <dbReference type="NCBI Taxonomy" id="72124"/>
    <lineage>
        <taxon>Eukaryota</taxon>
        <taxon>Fungi</taxon>
        <taxon>Dikarya</taxon>
        <taxon>Basidiomycota</taxon>
        <taxon>Agaricomycotina</taxon>
        <taxon>Agaricomycetes</taxon>
        <taxon>Agaricomycetidae</taxon>
        <taxon>Boletales</taxon>
        <taxon>Coniophorineae</taxon>
        <taxon>Hygrophoropsidaceae</taxon>
        <taxon>Hygrophoropsis</taxon>
    </lineage>
</organism>
<reference evidence="1" key="1">
    <citation type="journal article" date="2021" name="New Phytol.">
        <title>Evolutionary innovations through gain and loss of genes in the ectomycorrhizal Boletales.</title>
        <authorList>
            <person name="Wu G."/>
            <person name="Miyauchi S."/>
            <person name="Morin E."/>
            <person name="Kuo A."/>
            <person name="Drula E."/>
            <person name="Varga T."/>
            <person name="Kohler A."/>
            <person name="Feng B."/>
            <person name="Cao Y."/>
            <person name="Lipzen A."/>
            <person name="Daum C."/>
            <person name="Hundley H."/>
            <person name="Pangilinan J."/>
            <person name="Johnson J."/>
            <person name="Barry K."/>
            <person name="LaButti K."/>
            <person name="Ng V."/>
            <person name="Ahrendt S."/>
            <person name="Min B."/>
            <person name="Choi I.G."/>
            <person name="Park H."/>
            <person name="Plett J.M."/>
            <person name="Magnuson J."/>
            <person name="Spatafora J.W."/>
            <person name="Nagy L.G."/>
            <person name="Henrissat B."/>
            <person name="Grigoriev I.V."/>
            <person name="Yang Z.L."/>
            <person name="Xu J."/>
            <person name="Martin F.M."/>
        </authorList>
    </citation>
    <scope>NUCLEOTIDE SEQUENCE</scope>
    <source>
        <strain evidence="1">ATCC 28755</strain>
    </source>
</reference>
<dbReference type="Proteomes" id="UP000790377">
    <property type="component" value="Unassembled WGS sequence"/>
</dbReference>
<sequence>MNTNCGLLVSRCSVEIAQKICGYLTVQDIVLYASTARQNYIAFHDYLGTKRLRDTIGPFVPNVPRFLSALRTHSSVVSGSVALHFFDPAGNWVPEDMDIYVPSERKKKMLRFLETIGYYVVERGRIVPPAYQGGCGFYSVTTVCNGSKNIDVITAIGKASIAPIFRFHLSAVMNFLSADSFFCAYPTLTTEKKAIYNKSSFVNGEPSPSTVQAYIKYAERGYTLRRSPTEFGGDIEGHRCRRSLLCPLTVRNNFDAGCMIVSLRGGLNQVIHTQSDRVVCKQAAWQLGDTHCKTGDKYGSTHAFAYVKD</sequence>
<accession>A0ACB7ZSA8</accession>
<dbReference type="EMBL" id="MU268787">
    <property type="protein sequence ID" value="KAH7903734.1"/>
    <property type="molecule type" value="Genomic_DNA"/>
</dbReference>